<dbReference type="AlphaFoldDB" id="A0A9J5XND2"/>
<gene>
    <name evidence="1" type="ORF">H5410_049018</name>
</gene>
<organism evidence="1 2">
    <name type="scientific">Solanum commersonii</name>
    <name type="common">Commerson's wild potato</name>
    <name type="synonym">Commerson's nightshade</name>
    <dbReference type="NCBI Taxonomy" id="4109"/>
    <lineage>
        <taxon>Eukaryota</taxon>
        <taxon>Viridiplantae</taxon>
        <taxon>Streptophyta</taxon>
        <taxon>Embryophyta</taxon>
        <taxon>Tracheophyta</taxon>
        <taxon>Spermatophyta</taxon>
        <taxon>Magnoliopsida</taxon>
        <taxon>eudicotyledons</taxon>
        <taxon>Gunneridae</taxon>
        <taxon>Pentapetalae</taxon>
        <taxon>asterids</taxon>
        <taxon>lamiids</taxon>
        <taxon>Solanales</taxon>
        <taxon>Solanaceae</taxon>
        <taxon>Solanoideae</taxon>
        <taxon>Solaneae</taxon>
        <taxon>Solanum</taxon>
    </lineage>
</organism>
<accession>A0A9J5XND2</accession>
<name>A0A9J5XND2_SOLCO</name>
<protein>
    <submittedName>
        <fullName evidence="1">Uncharacterized protein</fullName>
    </submittedName>
</protein>
<comment type="caution">
    <text evidence="1">The sequence shown here is derived from an EMBL/GenBank/DDBJ whole genome shotgun (WGS) entry which is preliminary data.</text>
</comment>
<sequence length="62" mass="7439">MESVKKKVENFTLFRKKCVLLSRIWHMVLVKMSVKMITKLYKLWKIHIVIPIDINFIGIYSS</sequence>
<proteinExistence type="predicted"/>
<feature type="non-terminal residue" evidence="1">
    <location>
        <position position="62"/>
    </location>
</feature>
<reference evidence="1 2" key="1">
    <citation type="submission" date="2020-09" db="EMBL/GenBank/DDBJ databases">
        <title>De no assembly of potato wild relative species, Solanum commersonii.</title>
        <authorList>
            <person name="Cho K."/>
        </authorList>
    </citation>
    <scope>NUCLEOTIDE SEQUENCE [LARGE SCALE GENOMIC DNA]</scope>
    <source>
        <strain evidence="1">LZ3.2</strain>
        <tissue evidence="1">Leaf</tissue>
    </source>
</reference>
<dbReference type="Proteomes" id="UP000824120">
    <property type="component" value="Chromosome 9"/>
</dbReference>
<keyword evidence="2" id="KW-1185">Reference proteome</keyword>
<dbReference type="EMBL" id="JACXVP010000009">
    <property type="protein sequence ID" value="KAG5588584.1"/>
    <property type="molecule type" value="Genomic_DNA"/>
</dbReference>
<evidence type="ECO:0000313" key="2">
    <source>
        <dbReference type="Proteomes" id="UP000824120"/>
    </source>
</evidence>
<evidence type="ECO:0000313" key="1">
    <source>
        <dbReference type="EMBL" id="KAG5588584.1"/>
    </source>
</evidence>